<organism evidence="2 3">
    <name type="scientific">Deminuibacter soli</name>
    <dbReference type="NCBI Taxonomy" id="2291815"/>
    <lineage>
        <taxon>Bacteria</taxon>
        <taxon>Pseudomonadati</taxon>
        <taxon>Bacteroidota</taxon>
        <taxon>Chitinophagia</taxon>
        <taxon>Chitinophagales</taxon>
        <taxon>Chitinophagaceae</taxon>
        <taxon>Deminuibacter</taxon>
    </lineage>
</organism>
<keyword evidence="3" id="KW-1185">Reference proteome</keyword>
<feature type="transmembrane region" description="Helical" evidence="1">
    <location>
        <begin position="358"/>
        <end position="382"/>
    </location>
</feature>
<reference evidence="2 3" key="1">
    <citation type="submission" date="2018-08" db="EMBL/GenBank/DDBJ databases">
        <title>Chitinophagaceae sp. K23C18032701, a novel bacterium isolated from forest soil.</title>
        <authorList>
            <person name="Wang C."/>
        </authorList>
    </citation>
    <scope>NUCLEOTIDE SEQUENCE [LARGE SCALE GENOMIC DNA]</scope>
    <source>
        <strain evidence="2 3">K23C18032701</strain>
    </source>
</reference>
<evidence type="ECO:0000256" key="1">
    <source>
        <dbReference type="SAM" id="Phobius"/>
    </source>
</evidence>
<accession>A0A3E1NL86</accession>
<keyword evidence="1" id="KW-1133">Transmembrane helix</keyword>
<feature type="transmembrane region" description="Helical" evidence="1">
    <location>
        <begin position="260"/>
        <end position="278"/>
    </location>
</feature>
<dbReference type="InterPro" id="IPR022134">
    <property type="entry name" value="DUF3667"/>
</dbReference>
<dbReference type="AlphaFoldDB" id="A0A3E1NL86"/>
<comment type="caution">
    <text evidence="2">The sequence shown here is derived from an EMBL/GenBank/DDBJ whole genome shotgun (WGS) entry which is preliminary data.</text>
</comment>
<feature type="transmembrane region" description="Helical" evidence="1">
    <location>
        <begin position="89"/>
        <end position="107"/>
    </location>
</feature>
<dbReference type="EMBL" id="QTJU01000002">
    <property type="protein sequence ID" value="RFM28699.1"/>
    <property type="molecule type" value="Genomic_DNA"/>
</dbReference>
<protein>
    <submittedName>
        <fullName evidence="2">DUF3667 domain-containing protein</fullName>
    </submittedName>
</protein>
<name>A0A3E1NL86_9BACT</name>
<dbReference type="Pfam" id="PF12412">
    <property type="entry name" value="DUF3667"/>
    <property type="match status" value="1"/>
</dbReference>
<feature type="transmembrane region" description="Helical" evidence="1">
    <location>
        <begin position="290"/>
        <end position="312"/>
    </location>
</feature>
<proteinExistence type="predicted"/>
<evidence type="ECO:0000313" key="2">
    <source>
        <dbReference type="EMBL" id="RFM28699.1"/>
    </source>
</evidence>
<feature type="transmembrane region" description="Helical" evidence="1">
    <location>
        <begin position="318"/>
        <end position="338"/>
    </location>
</feature>
<sequence length="383" mass="44964">MNCVSHLKERTEKTCLNCNAEVYGRYCHVCGQENIEPKDKFWHLVTHFAYDIIHFDGKFFTTAKFLLFRPGYLSTEYMRGRRADFLHPIRMYVFVSAFFFLTFLTFFKGGEKEKENEHNAKNVGVHINKDDTTAAGAIVALQEKREALVTARQTSAATPGVPGKVLRKLDNKIADTDSEIVRVQRDSTYKHKIQADNGDDPTFKTVAEYEADQAKKKPEDRDGWLERKFIERGIGLQKTYITNGDMNEHMKEKFWHSMPQLLFITLPFVALLLQLLYLRERRQYYYVNHVIFTVHLYCAIFIQLFIVFLLGSFKETSWLHWLVYLQIGVWLYMIYYLYKAIRNFYQQGAGKTIAKMVLLGFANLFMMSFLFVIFAIIFFFVIL</sequence>
<keyword evidence="1" id="KW-0472">Membrane</keyword>
<gene>
    <name evidence="2" type="ORF">DXN05_07890</name>
</gene>
<evidence type="ECO:0000313" key="3">
    <source>
        <dbReference type="Proteomes" id="UP000261284"/>
    </source>
</evidence>
<dbReference type="Proteomes" id="UP000261284">
    <property type="component" value="Unassembled WGS sequence"/>
</dbReference>
<keyword evidence="1" id="KW-0812">Transmembrane</keyword>